<organism evidence="20 21">
    <name type="scientific">Thermodesulforhabdus norvegica</name>
    <dbReference type="NCBI Taxonomy" id="39841"/>
    <lineage>
        <taxon>Bacteria</taxon>
        <taxon>Pseudomonadati</taxon>
        <taxon>Thermodesulfobacteriota</taxon>
        <taxon>Syntrophobacteria</taxon>
        <taxon>Syntrophobacterales</taxon>
        <taxon>Thermodesulforhabdaceae</taxon>
        <taxon>Thermodesulforhabdus</taxon>
    </lineage>
</organism>
<keyword evidence="16" id="KW-0594">Phospholipid biosynthesis</keyword>
<keyword evidence="21" id="KW-1185">Reference proteome</keyword>
<evidence type="ECO:0000256" key="1">
    <source>
        <dbReference type="ARBA" id="ARBA00001698"/>
    </source>
</evidence>
<keyword evidence="9" id="KW-0444">Lipid biosynthesis</keyword>
<protein>
    <recommendedName>
        <fullName evidence="7 18">Phosphatidate cytidylyltransferase</fullName>
        <ecNumber evidence="6 18">2.7.7.41</ecNumber>
    </recommendedName>
</protein>
<feature type="transmembrane region" description="Helical" evidence="19">
    <location>
        <begin position="32"/>
        <end position="55"/>
    </location>
</feature>
<evidence type="ECO:0000256" key="13">
    <source>
        <dbReference type="ARBA" id="ARBA00022989"/>
    </source>
</evidence>
<accession>A0A1I4QNF6</accession>
<dbReference type="Pfam" id="PF01148">
    <property type="entry name" value="CTP_transf_1"/>
    <property type="match status" value="1"/>
</dbReference>
<feature type="transmembrane region" description="Helical" evidence="19">
    <location>
        <begin position="84"/>
        <end position="101"/>
    </location>
</feature>
<reference evidence="20 21" key="1">
    <citation type="submission" date="2016-10" db="EMBL/GenBank/DDBJ databases">
        <authorList>
            <person name="de Groot N.N."/>
        </authorList>
    </citation>
    <scope>NUCLEOTIDE SEQUENCE [LARGE SCALE GENOMIC DNA]</scope>
    <source>
        <strain evidence="20 21">DSM 9990</strain>
    </source>
</reference>
<evidence type="ECO:0000256" key="2">
    <source>
        <dbReference type="ARBA" id="ARBA00004651"/>
    </source>
</evidence>
<evidence type="ECO:0000313" key="20">
    <source>
        <dbReference type="EMBL" id="SFM41240.1"/>
    </source>
</evidence>
<evidence type="ECO:0000256" key="12">
    <source>
        <dbReference type="ARBA" id="ARBA00022695"/>
    </source>
</evidence>
<evidence type="ECO:0000256" key="5">
    <source>
        <dbReference type="ARBA" id="ARBA00010185"/>
    </source>
</evidence>
<dbReference type="EMBL" id="FOUU01000001">
    <property type="protein sequence ID" value="SFM41240.1"/>
    <property type="molecule type" value="Genomic_DNA"/>
</dbReference>
<evidence type="ECO:0000256" key="3">
    <source>
        <dbReference type="ARBA" id="ARBA00005119"/>
    </source>
</evidence>
<feature type="transmembrane region" description="Helical" evidence="19">
    <location>
        <begin position="143"/>
        <end position="162"/>
    </location>
</feature>
<evidence type="ECO:0000256" key="8">
    <source>
        <dbReference type="ARBA" id="ARBA00022475"/>
    </source>
</evidence>
<dbReference type="EC" id="2.7.7.41" evidence="6 18"/>
<keyword evidence="17" id="KW-1208">Phospholipid metabolism</keyword>
<comment type="catalytic activity">
    <reaction evidence="1 18">
        <text>a 1,2-diacyl-sn-glycero-3-phosphate + CTP + H(+) = a CDP-1,2-diacyl-sn-glycerol + diphosphate</text>
        <dbReference type="Rhea" id="RHEA:16229"/>
        <dbReference type="ChEBI" id="CHEBI:15378"/>
        <dbReference type="ChEBI" id="CHEBI:33019"/>
        <dbReference type="ChEBI" id="CHEBI:37563"/>
        <dbReference type="ChEBI" id="CHEBI:58332"/>
        <dbReference type="ChEBI" id="CHEBI:58608"/>
        <dbReference type="EC" id="2.7.7.41"/>
    </reaction>
</comment>
<name>A0A1I4QNF6_9BACT</name>
<keyword evidence="10 18" id="KW-0808">Transferase</keyword>
<keyword evidence="12 18" id="KW-0548">Nucleotidyltransferase</keyword>
<feature type="transmembrane region" description="Helical" evidence="19">
    <location>
        <begin position="183"/>
        <end position="202"/>
    </location>
</feature>
<evidence type="ECO:0000256" key="19">
    <source>
        <dbReference type="SAM" id="Phobius"/>
    </source>
</evidence>
<dbReference type="GO" id="GO:0016024">
    <property type="term" value="P:CDP-diacylglycerol biosynthetic process"/>
    <property type="evidence" value="ECO:0007669"/>
    <property type="project" value="UniProtKB-UniPathway"/>
</dbReference>
<evidence type="ECO:0000256" key="16">
    <source>
        <dbReference type="ARBA" id="ARBA00023209"/>
    </source>
</evidence>
<dbReference type="UniPathway" id="UPA00557">
    <property type="reaction ID" value="UER00614"/>
</dbReference>
<keyword evidence="11 18" id="KW-0812">Transmembrane</keyword>
<dbReference type="STRING" id="39841.SAMN05660836_00116"/>
<proteinExistence type="inferred from homology"/>
<dbReference type="PANTHER" id="PTHR46382:SF1">
    <property type="entry name" value="PHOSPHATIDATE CYTIDYLYLTRANSFERASE"/>
    <property type="match status" value="1"/>
</dbReference>
<dbReference type="InterPro" id="IPR000374">
    <property type="entry name" value="PC_trans"/>
</dbReference>
<dbReference type="Proteomes" id="UP000199611">
    <property type="component" value="Unassembled WGS sequence"/>
</dbReference>
<dbReference type="GO" id="GO:0005886">
    <property type="term" value="C:plasma membrane"/>
    <property type="evidence" value="ECO:0007669"/>
    <property type="project" value="UniProtKB-SubCell"/>
</dbReference>
<dbReference type="PROSITE" id="PS01315">
    <property type="entry name" value="CDS"/>
    <property type="match status" value="1"/>
</dbReference>
<comment type="pathway">
    <text evidence="3 18">Phospholipid metabolism; CDP-diacylglycerol biosynthesis; CDP-diacylglycerol from sn-glycerol 3-phosphate: step 3/3.</text>
</comment>
<dbReference type="OrthoDB" id="9799199at2"/>
<feature type="transmembrane region" description="Helical" evidence="19">
    <location>
        <begin position="7"/>
        <end position="26"/>
    </location>
</feature>
<keyword evidence="15 19" id="KW-0472">Membrane</keyword>
<evidence type="ECO:0000256" key="11">
    <source>
        <dbReference type="ARBA" id="ARBA00022692"/>
    </source>
</evidence>
<dbReference type="RefSeq" id="WP_093392626.1">
    <property type="nucleotide sequence ID" value="NZ_FOUU01000001.1"/>
</dbReference>
<keyword evidence="13 19" id="KW-1133">Transmembrane helix</keyword>
<dbReference type="AlphaFoldDB" id="A0A1I4QNF6"/>
<dbReference type="PANTHER" id="PTHR46382">
    <property type="entry name" value="PHOSPHATIDATE CYTIDYLYLTRANSFERASE"/>
    <property type="match status" value="1"/>
</dbReference>
<keyword evidence="14" id="KW-0443">Lipid metabolism</keyword>
<evidence type="ECO:0000256" key="18">
    <source>
        <dbReference type="RuleBase" id="RU003938"/>
    </source>
</evidence>
<evidence type="ECO:0000256" key="10">
    <source>
        <dbReference type="ARBA" id="ARBA00022679"/>
    </source>
</evidence>
<feature type="transmembrane region" description="Helical" evidence="19">
    <location>
        <begin position="62"/>
        <end position="78"/>
    </location>
</feature>
<sequence>MNYDSNLIKRWSTGLLIALPIVLLIFSGSTYLFYVAVSIAALIGCHEYLTIISYAQRDRVKTLIFSAPVMIFPTAAFLGGERGLHCALCLGLFAIFCWCLFTDPLSRERRNQAVDLLLAWIYTGYLLAFVLLFETNGIPYRSLIFYVLATVVANDVGAFFCGRKFGKRLLFPSVSPKKTLEGAVGGTVASLSVGTIVAVVLIPDFGLLEALVTSAVVSITAPLGDLIESMIKRQHGVKDSGVILPGHGGLLDRLDSLLFSFPSVWILWQFWSKIS</sequence>
<comment type="subcellular location">
    <subcellularLocation>
        <location evidence="2">Cell membrane</location>
        <topology evidence="2">Multi-pass membrane protein</topology>
    </subcellularLocation>
</comment>
<evidence type="ECO:0000256" key="17">
    <source>
        <dbReference type="ARBA" id="ARBA00023264"/>
    </source>
</evidence>
<comment type="similarity">
    <text evidence="5 18">Belongs to the CDS family.</text>
</comment>
<evidence type="ECO:0000256" key="15">
    <source>
        <dbReference type="ARBA" id="ARBA00023136"/>
    </source>
</evidence>
<gene>
    <name evidence="20" type="ORF">SAMN05660836_00116</name>
</gene>
<evidence type="ECO:0000256" key="9">
    <source>
        <dbReference type="ARBA" id="ARBA00022516"/>
    </source>
</evidence>
<evidence type="ECO:0000256" key="6">
    <source>
        <dbReference type="ARBA" id="ARBA00012487"/>
    </source>
</evidence>
<comment type="pathway">
    <text evidence="4">Lipid metabolism.</text>
</comment>
<evidence type="ECO:0000256" key="4">
    <source>
        <dbReference type="ARBA" id="ARBA00005189"/>
    </source>
</evidence>
<evidence type="ECO:0000313" key="21">
    <source>
        <dbReference type="Proteomes" id="UP000199611"/>
    </source>
</evidence>
<dbReference type="GO" id="GO:0004605">
    <property type="term" value="F:phosphatidate cytidylyltransferase activity"/>
    <property type="evidence" value="ECO:0007669"/>
    <property type="project" value="UniProtKB-EC"/>
</dbReference>
<evidence type="ECO:0000256" key="7">
    <source>
        <dbReference type="ARBA" id="ARBA00019373"/>
    </source>
</evidence>
<evidence type="ECO:0000256" key="14">
    <source>
        <dbReference type="ARBA" id="ARBA00023098"/>
    </source>
</evidence>
<keyword evidence="8" id="KW-1003">Cell membrane</keyword>
<feature type="transmembrane region" description="Helical" evidence="19">
    <location>
        <begin position="113"/>
        <end position="131"/>
    </location>
</feature>